<evidence type="ECO:0000313" key="4">
    <source>
        <dbReference type="EMBL" id="QEL16447.1"/>
    </source>
</evidence>
<dbReference type="RefSeq" id="WP_218575378.1">
    <property type="nucleotide sequence ID" value="NZ_CP042425.1"/>
</dbReference>
<dbReference type="GO" id="GO:0016788">
    <property type="term" value="F:hydrolase activity, acting on ester bonds"/>
    <property type="evidence" value="ECO:0007669"/>
    <property type="project" value="UniProtKB-ARBA"/>
</dbReference>
<protein>
    <submittedName>
        <fullName evidence="4">Putative carbohydrate esterase</fullName>
    </submittedName>
</protein>
<keyword evidence="2" id="KW-0732">Signal</keyword>
<sequence length="259" mass="27649">MFTIHRRPAAILFAVAVCLLSFGTGGSGQDKAADDTSAVKPAERQDLGAKQMHAAFQSRAKKGNVDVLFLGDGITQGWIEAGGKVWTTRFGAWNAANFGLDGDRTQHVLWRIKDGKELDGIDPKVIVLLVGTSNLVSNSADDVAAGVKAIVTELRGQKPKAKILLLGIFPRKGGKEEADLKTPNVAAADELNPKPKQVNAKLAKLDDGQAVTFLDIGDKFLDASGGLSKAVMSDYVHLTEQGYTIWADAISKPVEELLK</sequence>
<feature type="domain" description="SGNH hydrolase-type esterase" evidence="3">
    <location>
        <begin position="69"/>
        <end position="244"/>
    </location>
</feature>
<evidence type="ECO:0000256" key="2">
    <source>
        <dbReference type="SAM" id="SignalP"/>
    </source>
</evidence>
<evidence type="ECO:0000313" key="5">
    <source>
        <dbReference type="Proteomes" id="UP000324974"/>
    </source>
</evidence>
<dbReference type="Pfam" id="PF13472">
    <property type="entry name" value="Lipase_GDSL_2"/>
    <property type="match status" value="1"/>
</dbReference>
<gene>
    <name evidence="4" type="ORF">PX52LOC_03401</name>
</gene>
<reference evidence="5" key="1">
    <citation type="submission" date="2019-08" db="EMBL/GenBank/DDBJ databases">
        <title>Limnoglobus roseus gen. nov., sp. nov., a novel freshwater planctomycete with a giant genome from the family Gemmataceae.</title>
        <authorList>
            <person name="Kulichevskaya I.S."/>
            <person name="Naumoff D.G."/>
            <person name="Miroshnikov K."/>
            <person name="Ivanova A."/>
            <person name="Philippov D.A."/>
            <person name="Hakobyan A."/>
            <person name="Rijpstra I.C."/>
            <person name="Sinninghe Damste J.S."/>
            <person name="Liesack W."/>
            <person name="Dedysh S.N."/>
        </authorList>
    </citation>
    <scope>NUCLEOTIDE SEQUENCE [LARGE SCALE GENOMIC DNA]</scope>
    <source>
        <strain evidence="5">PX52</strain>
    </source>
</reference>
<evidence type="ECO:0000259" key="3">
    <source>
        <dbReference type="Pfam" id="PF13472"/>
    </source>
</evidence>
<dbReference type="AlphaFoldDB" id="A0A5C1AE23"/>
<feature type="signal peptide" evidence="2">
    <location>
        <begin position="1"/>
        <end position="32"/>
    </location>
</feature>
<evidence type="ECO:0000256" key="1">
    <source>
        <dbReference type="ARBA" id="ARBA00038184"/>
    </source>
</evidence>
<dbReference type="InterPro" id="IPR036514">
    <property type="entry name" value="SGNH_hydro_sf"/>
</dbReference>
<accession>A0A5C1AE23</accession>
<comment type="similarity">
    <text evidence="1">Belongs to the 'GDSL' lipolytic enzyme family. Platelet-activating factor acetylhydrolase IB beta/gamma subunits subfamily.</text>
</comment>
<dbReference type="Gene3D" id="3.40.50.1110">
    <property type="entry name" value="SGNH hydrolase"/>
    <property type="match status" value="1"/>
</dbReference>
<organism evidence="4 5">
    <name type="scientific">Limnoglobus roseus</name>
    <dbReference type="NCBI Taxonomy" id="2598579"/>
    <lineage>
        <taxon>Bacteria</taxon>
        <taxon>Pseudomonadati</taxon>
        <taxon>Planctomycetota</taxon>
        <taxon>Planctomycetia</taxon>
        <taxon>Gemmatales</taxon>
        <taxon>Gemmataceae</taxon>
        <taxon>Limnoglobus</taxon>
    </lineage>
</organism>
<dbReference type="Proteomes" id="UP000324974">
    <property type="component" value="Chromosome"/>
</dbReference>
<dbReference type="InterPro" id="IPR013830">
    <property type="entry name" value="SGNH_hydro"/>
</dbReference>
<keyword evidence="5" id="KW-1185">Reference proteome</keyword>
<dbReference type="EMBL" id="CP042425">
    <property type="protein sequence ID" value="QEL16447.1"/>
    <property type="molecule type" value="Genomic_DNA"/>
</dbReference>
<feature type="chain" id="PRO_5022794992" evidence="2">
    <location>
        <begin position="33"/>
        <end position="259"/>
    </location>
</feature>
<dbReference type="PANTHER" id="PTHR11852">
    <property type="entry name" value="PLATELET-ACTIVATING FACTOR ACETYLHYDROLASE"/>
    <property type="match status" value="1"/>
</dbReference>
<proteinExistence type="inferred from homology"/>
<dbReference type="PANTHER" id="PTHR11852:SF0">
    <property type="entry name" value="PLATELET-ACTIVATING FACTOR ACETYLHYDROLASE IB SUBUNIT BETA HOMOLOG"/>
    <property type="match status" value="1"/>
</dbReference>
<dbReference type="SUPFAM" id="SSF52266">
    <property type="entry name" value="SGNH hydrolase"/>
    <property type="match status" value="1"/>
</dbReference>
<dbReference type="KEGG" id="lrs:PX52LOC_03401"/>
<name>A0A5C1AE23_9BACT</name>